<dbReference type="NCBIfam" id="NF007129">
    <property type="entry name" value="PRK09570.1"/>
    <property type="match status" value="1"/>
</dbReference>
<evidence type="ECO:0008006" key="11">
    <source>
        <dbReference type="Google" id="ProtNLM"/>
    </source>
</evidence>
<keyword evidence="2" id="KW-0804">Transcription</keyword>
<comment type="caution">
    <text evidence="9">The sequence shown here is derived from an EMBL/GenBank/DDBJ whole genome shotgun (WGS) entry which is preliminary data.</text>
</comment>
<dbReference type="GO" id="GO:0042797">
    <property type="term" value="P:tRNA transcription by RNA polymerase III"/>
    <property type="evidence" value="ECO:0007669"/>
    <property type="project" value="TreeGrafter"/>
</dbReference>
<dbReference type="GO" id="GO:0005666">
    <property type="term" value="C:RNA polymerase III complex"/>
    <property type="evidence" value="ECO:0007669"/>
    <property type="project" value="TreeGrafter"/>
</dbReference>
<dbReference type="InterPro" id="IPR000783">
    <property type="entry name" value="RNA_pol_subH/Rpb5_C"/>
</dbReference>
<feature type="region of interest" description="Disordered" evidence="5">
    <location>
        <begin position="665"/>
        <end position="690"/>
    </location>
</feature>
<dbReference type="HAMAP" id="MF_00025">
    <property type="entry name" value="RNApol_Rpo5_RPB5"/>
    <property type="match status" value="1"/>
</dbReference>
<dbReference type="GO" id="GO:0006362">
    <property type="term" value="P:transcription elongation by RNA polymerase I"/>
    <property type="evidence" value="ECO:0007669"/>
    <property type="project" value="TreeGrafter"/>
</dbReference>
<dbReference type="InterPro" id="IPR005571">
    <property type="entry name" value="RNA_pol_Rpb5_N"/>
</dbReference>
<sequence length="850" mass="92226">MAGTEEPGPVSRARVFLAVVIVLFLCVLYREGWSSLSVSSIMTDMPAVLASRLHASHGNRTLGRPLHGVLTNRTAASHTGCQPRPGVQPAMPPTKTPTLVIYAFHADKGSEHWSNARLFVRLAAQAGDGAHIAILLPHGHLTDVATRRARYGALPPGSRWLRLPKGACNASTWGMVGAGLGLLGSNVSSYKHIVVADSFVSGPFVPAHVRQHMHWTSVFTDLLQQPGVRLAGSMISCEVAAQGGDLSGARRTNPHVLPHAWATDAATLRALRDAGAFKCRADPWETRWHSDLGASKTVLDAGGNLASLLGPQRGVDWRNRTNWHCNGRVAPDRQGTYDGLTVSPYEAVFWPIGLAQAENYAALRVGGRYATWSMGSSNLKLNRYHGRAEAVPQVLELEWSERGEVSLELRHAKGGDACFDHGFYTQDKRMAELRASCFMDACGFSMFDHYMLVGIFEGRAARWVCPPPELKRLDAQRLLVERGRACFDHAHYRASSAPELDALGSAAALWEHWVLHGQFEGRAGRYLCDPTAQVGLRRGVDGTPAELLRQEQRLLMARVKRGDSAVLSGGVAGAADVQAGLAAATTLATAGAAQAAGSVDGVAQATGEQASVAQAVGQQAAQTQAQAAQTAAQAAQTAARAAGAIDKPSSAAAGVQQAAAARQGAGTADVANLKTEEQNMTKEQFRDRYGDEPRRDDLTILAPKQDDPTEQIFVFFPEEPKVGVKTIKVLAERMRAEAVQRALMVVASNMTPFAKQCLQEMQPKYVIELFKEEELLVNITQHVLVPEHRILNAEEKKTLLERYKIKDTQLPRIQFNDPVARYYGVQRGQVVRIVRPSETAGRYVTYRLCV</sequence>
<dbReference type="PANTHER" id="PTHR10535">
    <property type="entry name" value="DNA-DIRECTED RNA POLYMERASES I, II, AND III SUBUNIT RPABC1"/>
    <property type="match status" value="1"/>
</dbReference>
<dbReference type="GO" id="GO:0006366">
    <property type="term" value="P:transcription by RNA polymerase II"/>
    <property type="evidence" value="ECO:0007669"/>
    <property type="project" value="TreeGrafter"/>
</dbReference>
<keyword evidence="10" id="KW-1185">Reference proteome</keyword>
<comment type="similarity">
    <text evidence="4">Belongs to the archaeal Rpo5/eukaryotic RPB5 RNA polymerase subunit family.</text>
</comment>
<gene>
    <name evidence="9" type="ORF">QBZ16_004174</name>
</gene>
<dbReference type="GO" id="GO:0003677">
    <property type="term" value="F:DNA binding"/>
    <property type="evidence" value="ECO:0007669"/>
    <property type="project" value="InterPro"/>
</dbReference>
<dbReference type="GO" id="GO:0005665">
    <property type="term" value="C:RNA polymerase II, core complex"/>
    <property type="evidence" value="ECO:0007669"/>
    <property type="project" value="TreeGrafter"/>
</dbReference>
<dbReference type="PROSITE" id="PS01110">
    <property type="entry name" value="RNA_POL_H_23KD"/>
    <property type="match status" value="1"/>
</dbReference>
<dbReference type="PANTHER" id="PTHR10535:SF0">
    <property type="entry name" value="DNA-DIRECTED RNA POLYMERASES I, II, AND III SUBUNIT RPABC1"/>
    <property type="match status" value="1"/>
</dbReference>
<feature type="transmembrane region" description="Helical" evidence="6">
    <location>
        <begin position="12"/>
        <end position="30"/>
    </location>
</feature>
<dbReference type="GO" id="GO:0005736">
    <property type="term" value="C:RNA polymerase I complex"/>
    <property type="evidence" value="ECO:0007669"/>
    <property type="project" value="TreeGrafter"/>
</dbReference>
<organism evidence="9 10">
    <name type="scientific">Prototheca wickerhamii</name>
    <dbReference type="NCBI Taxonomy" id="3111"/>
    <lineage>
        <taxon>Eukaryota</taxon>
        <taxon>Viridiplantae</taxon>
        <taxon>Chlorophyta</taxon>
        <taxon>core chlorophytes</taxon>
        <taxon>Trebouxiophyceae</taxon>
        <taxon>Chlorellales</taxon>
        <taxon>Chlorellaceae</taxon>
        <taxon>Prototheca</taxon>
    </lineage>
</organism>
<evidence type="ECO:0000256" key="2">
    <source>
        <dbReference type="ARBA" id="ARBA00023163"/>
    </source>
</evidence>
<evidence type="ECO:0000259" key="8">
    <source>
        <dbReference type="Pfam" id="PF03871"/>
    </source>
</evidence>
<dbReference type="FunFam" id="3.40.1340.10:FF:000001">
    <property type="entry name" value="DNA-directed RNA polymerases I, II, and III subunit RPABC1"/>
    <property type="match status" value="1"/>
</dbReference>
<feature type="compositionally biased region" description="Basic and acidic residues" evidence="5">
    <location>
        <begin position="674"/>
        <end position="690"/>
    </location>
</feature>
<dbReference type="GO" id="GO:0003899">
    <property type="term" value="F:DNA-directed RNA polymerase activity"/>
    <property type="evidence" value="ECO:0007669"/>
    <property type="project" value="InterPro"/>
</dbReference>
<evidence type="ECO:0000313" key="9">
    <source>
        <dbReference type="EMBL" id="KAK2078305.1"/>
    </source>
</evidence>
<reference evidence="9" key="1">
    <citation type="submission" date="2021-01" db="EMBL/GenBank/DDBJ databases">
        <authorList>
            <person name="Eckstrom K.M.E."/>
        </authorList>
    </citation>
    <scope>NUCLEOTIDE SEQUENCE</scope>
    <source>
        <strain evidence="9">UVCC 0001</strain>
    </source>
</reference>
<proteinExistence type="inferred from homology"/>
<dbReference type="SUPFAM" id="SSF53036">
    <property type="entry name" value="Eukaryotic RPB5 N-terminal domain"/>
    <property type="match status" value="1"/>
</dbReference>
<dbReference type="Pfam" id="PF01191">
    <property type="entry name" value="RNA_pol_Rpb5_C"/>
    <property type="match status" value="1"/>
</dbReference>
<evidence type="ECO:0000256" key="3">
    <source>
        <dbReference type="ARBA" id="ARBA00023242"/>
    </source>
</evidence>
<evidence type="ECO:0000256" key="6">
    <source>
        <dbReference type="SAM" id="Phobius"/>
    </source>
</evidence>
<accession>A0AAD9IKE6</accession>
<evidence type="ECO:0000256" key="1">
    <source>
        <dbReference type="ARBA" id="ARBA00004123"/>
    </source>
</evidence>
<dbReference type="Pfam" id="PF03871">
    <property type="entry name" value="RNA_pol_Rpb5_N"/>
    <property type="match status" value="1"/>
</dbReference>
<dbReference type="InterPro" id="IPR036710">
    <property type="entry name" value="RNA_pol_Rpb5_N_sf"/>
</dbReference>
<evidence type="ECO:0000313" key="10">
    <source>
        <dbReference type="Proteomes" id="UP001255856"/>
    </source>
</evidence>
<evidence type="ECO:0000256" key="5">
    <source>
        <dbReference type="SAM" id="MobiDB-lite"/>
    </source>
</evidence>
<dbReference type="EMBL" id="JASFZW010000005">
    <property type="protein sequence ID" value="KAK2078305.1"/>
    <property type="molecule type" value="Genomic_DNA"/>
</dbReference>
<name>A0AAD9IKE6_PROWI</name>
<dbReference type="AlphaFoldDB" id="A0AAD9IKE6"/>
<dbReference type="Gene3D" id="3.90.940.20">
    <property type="entry name" value="RPB5-like RNA polymerase subunit"/>
    <property type="match status" value="1"/>
</dbReference>
<feature type="domain" description="RNA polymerase subunit H/Rpb5 C-terminal" evidence="7">
    <location>
        <begin position="777"/>
        <end position="849"/>
    </location>
</feature>
<evidence type="ECO:0000259" key="7">
    <source>
        <dbReference type="Pfam" id="PF01191"/>
    </source>
</evidence>
<dbReference type="SUPFAM" id="SSF55287">
    <property type="entry name" value="RPB5-like RNA polymerase subunit"/>
    <property type="match status" value="1"/>
</dbReference>
<feature type="domain" description="RNA polymerase Rpb5 N-terminal" evidence="8">
    <location>
        <begin position="673"/>
        <end position="734"/>
    </location>
</feature>
<dbReference type="InterPro" id="IPR035913">
    <property type="entry name" value="RPB5-like_sf"/>
</dbReference>
<dbReference type="InterPro" id="IPR014381">
    <property type="entry name" value="Arch_Rpo5/euc_Rpb5"/>
</dbReference>
<dbReference type="FunFam" id="3.90.940.20:FF:000001">
    <property type="entry name" value="DNA-directed RNA polymerases I, II, and III subunit RPABC1"/>
    <property type="match status" value="1"/>
</dbReference>
<dbReference type="InterPro" id="IPR020608">
    <property type="entry name" value="RNA_pol_subH/Rpb5_CS"/>
</dbReference>
<keyword evidence="6" id="KW-0472">Membrane</keyword>
<dbReference type="Proteomes" id="UP001255856">
    <property type="component" value="Unassembled WGS sequence"/>
</dbReference>
<evidence type="ECO:0000256" key="4">
    <source>
        <dbReference type="ARBA" id="ARBA00025765"/>
    </source>
</evidence>
<keyword evidence="3" id="KW-0539">Nucleus</keyword>
<keyword evidence="6" id="KW-0812">Transmembrane</keyword>
<protein>
    <recommendedName>
        <fullName evidence="11">DNA-directed RNA polymerases I, II, and III subunit RPABC1</fullName>
    </recommendedName>
</protein>
<comment type="subcellular location">
    <subcellularLocation>
        <location evidence="1">Nucleus</location>
    </subcellularLocation>
</comment>
<dbReference type="Gene3D" id="3.40.1340.10">
    <property type="entry name" value="RNA polymerase, Rpb5, N-terminal domain"/>
    <property type="match status" value="1"/>
</dbReference>
<keyword evidence="6" id="KW-1133">Transmembrane helix</keyword>